<accession>A0AAV4AL22</accession>
<feature type="compositionally biased region" description="Acidic residues" evidence="1">
    <location>
        <begin position="56"/>
        <end position="68"/>
    </location>
</feature>
<feature type="compositionally biased region" description="Acidic residues" evidence="1">
    <location>
        <begin position="9"/>
        <end position="24"/>
    </location>
</feature>
<proteinExistence type="predicted"/>
<protein>
    <submittedName>
        <fullName evidence="2">Uncharacterized protein</fullName>
    </submittedName>
</protein>
<organism evidence="2 3">
    <name type="scientific">Plakobranchus ocellatus</name>
    <dbReference type="NCBI Taxonomy" id="259542"/>
    <lineage>
        <taxon>Eukaryota</taxon>
        <taxon>Metazoa</taxon>
        <taxon>Spiralia</taxon>
        <taxon>Lophotrochozoa</taxon>
        <taxon>Mollusca</taxon>
        <taxon>Gastropoda</taxon>
        <taxon>Heterobranchia</taxon>
        <taxon>Euthyneura</taxon>
        <taxon>Panpulmonata</taxon>
        <taxon>Sacoglossa</taxon>
        <taxon>Placobranchoidea</taxon>
        <taxon>Plakobranchidae</taxon>
        <taxon>Plakobranchus</taxon>
    </lineage>
</organism>
<evidence type="ECO:0000313" key="3">
    <source>
        <dbReference type="Proteomes" id="UP000735302"/>
    </source>
</evidence>
<dbReference type="Proteomes" id="UP000735302">
    <property type="component" value="Unassembled WGS sequence"/>
</dbReference>
<sequence>MTIIVIIDEVNDDDDDGGELENNDDGGVGDYGGSYDEDNHDNSDNNGNDYDVGDGVNDEDDDDDDDGSEAVTADSCVKKADRSIMRASVSRVNAEAWSPVYCMARRRNFRFVFGAVFMATLTCRQRISFRDLVAHPEGGYGQFPT</sequence>
<keyword evidence="3" id="KW-1185">Reference proteome</keyword>
<dbReference type="EMBL" id="BLXT01003865">
    <property type="protein sequence ID" value="GFO07488.1"/>
    <property type="molecule type" value="Genomic_DNA"/>
</dbReference>
<gene>
    <name evidence="2" type="ORF">PoB_003399300</name>
</gene>
<reference evidence="2 3" key="1">
    <citation type="journal article" date="2021" name="Elife">
        <title>Chloroplast acquisition without the gene transfer in kleptoplastic sea slugs, Plakobranchus ocellatus.</title>
        <authorList>
            <person name="Maeda T."/>
            <person name="Takahashi S."/>
            <person name="Yoshida T."/>
            <person name="Shimamura S."/>
            <person name="Takaki Y."/>
            <person name="Nagai Y."/>
            <person name="Toyoda A."/>
            <person name="Suzuki Y."/>
            <person name="Arimoto A."/>
            <person name="Ishii H."/>
            <person name="Satoh N."/>
            <person name="Nishiyama T."/>
            <person name="Hasebe M."/>
            <person name="Maruyama T."/>
            <person name="Minagawa J."/>
            <person name="Obokata J."/>
            <person name="Shigenobu S."/>
        </authorList>
    </citation>
    <scope>NUCLEOTIDE SEQUENCE [LARGE SCALE GENOMIC DNA]</scope>
</reference>
<feature type="compositionally biased region" description="Low complexity" evidence="1">
    <location>
        <begin position="44"/>
        <end position="55"/>
    </location>
</feature>
<dbReference type="AlphaFoldDB" id="A0AAV4AL22"/>
<comment type="caution">
    <text evidence="2">The sequence shown here is derived from an EMBL/GenBank/DDBJ whole genome shotgun (WGS) entry which is preliminary data.</text>
</comment>
<feature type="region of interest" description="Disordered" evidence="1">
    <location>
        <begin position="7"/>
        <end position="73"/>
    </location>
</feature>
<evidence type="ECO:0000256" key="1">
    <source>
        <dbReference type="SAM" id="MobiDB-lite"/>
    </source>
</evidence>
<name>A0AAV4AL22_9GAST</name>
<evidence type="ECO:0000313" key="2">
    <source>
        <dbReference type="EMBL" id="GFO07488.1"/>
    </source>
</evidence>